<dbReference type="Proteomes" id="UP001516588">
    <property type="component" value="Unassembled WGS sequence"/>
</dbReference>
<protein>
    <submittedName>
        <fullName evidence="1">Uncharacterized protein</fullName>
    </submittedName>
</protein>
<dbReference type="RefSeq" id="WP_226385366.1">
    <property type="nucleotide sequence ID" value="NZ_JADCKA010000008.1"/>
</dbReference>
<dbReference type="EMBL" id="JADCKA010000008">
    <property type="protein sequence ID" value="MBE5035718.1"/>
    <property type="molecule type" value="Genomic_DNA"/>
</dbReference>
<proteinExistence type="predicted"/>
<sequence>MQQELEIETDEGTANYVGIQQYQAGNIDKSSLANRVPYETVALLCLVMDEIGVDDWQDSLNSQTKDNLHITVAIIYVKKMLSENNELIDF</sequence>
<name>A0ABR9QXV8_9FIRM</name>
<keyword evidence="2" id="KW-1185">Reference proteome</keyword>
<organism evidence="1 2">
    <name type="scientific">Gallibacter intestinalis</name>
    <dbReference type="NCBI Taxonomy" id="2779356"/>
    <lineage>
        <taxon>Bacteria</taxon>
        <taxon>Bacillati</taxon>
        <taxon>Bacillota</taxon>
        <taxon>Clostridia</taxon>
        <taxon>Eubacteriales</taxon>
        <taxon>Eubacteriaceae</taxon>
        <taxon>Gallibacter</taxon>
    </lineage>
</organism>
<evidence type="ECO:0000313" key="1">
    <source>
        <dbReference type="EMBL" id="MBE5035718.1"/>
    </source>
</evidence>
<accession>A0ABR9QXV8</accession>
<evidence type="ECO:0000313" key="2">
    <source>
        <dbReference type="Proteomes" id="UP001516588"/>
    </source>
</evidence>
<comment type="caution">
    <text evidence="1">The sequence shown here is derived from an EMBL/GenBank/DDBJ whole genome shotgun (WGS) entry which is preliminary data.</text>
</comment>
<gene>
    <name evidence="1" type="ORF">INF20_05415</name>
</gene>
<reference evidence="1 2" key="1">
    <citation type="submission" date="2020-10" db="EMBL/GenBank/DDBJ databases">
        <title>ChiBAC.</title>
        <authorList>
            <person name="Zenner C."/>
            <person name="Hitch T.C.A."/>
            <person name="Clavel T."/>
        </authorList>
    </citation>
    <scope>NUCLEOTIDE SEQUENCE [LARGE SCALE GENOMIC DNA]</scope>
    <source>
        <strain evidence="1 2">DSM 108706</strain>
    </source>
</reference>